<dbReference type="EMBL" id="CP033165">
    <property type="protein sequence ID" value="QGH01104.1"/>
    <property type="molecule type" value="Genomic_DNA"/>
</dbReference>
<proteinExistence type="predicted"/>
<dbReference type="RefSeq" id="WP_155778000.1">
    <property type="nucleotide sequence ID" value="NZ_CP033165.1"/>
</dbReference>
<evidence type="ECO:0000313" key="2">
    <source>
        <dbReference type="Proteomes" id="UP000347383"/>
    </source>
</evidence>
<evidence type="ECO:0000313" key="1">
    <source>
        <dbReference type="EMBL" id="QGH01104.1"/>
    </source>
</evidence>
<dbReference type="AlphaFoldDB" id="A0A9X7RZP6"/>
<protein>
    <submittedName>
        <fullName evidence="1">Uncharacterized protein</fullName>
    </submittedName>
</protein>
<reference evidence="1 2" key="1">
    <citation type="submission" date="2018-10" db="EMBL/GenBank/DDBJ databases">
        <title>Comparative Genomics Analysis of the Streptococcus dysgalactiae subspecies dysgalactiae.</title>
        <authorList>
            <person name="Koh T.H."/>
            <person name="Abdul Rahman N."/>
            <person name="Sessions O.M."/>
        </authorList>
    </citation>
    <scope>NUCLEOTIDE SEQUENCE [LARGE SCALE GENOMIC DNA]</scope>
    <source>
        <strain evidence="1 2">DB60705-15</strain>
    </source>
</reference>
<name>A0A9X7RZP6_STRDY</name>
<gene>
    <name evidence="1" type="ORF">EA457_00185</name>
</gene>
<dbReference type="Proteomes" id="UP000347383">
    <property type="component" value="Chromosome"/>
</dbReference>
<sequence length="394" mass="46315">MQFNIELLTKNTNINEIDKLILDSDLFETNPINRVKINDKYIPVDHSAKYRVVFDNRDFKIHVKRLTGGLLTILLIFEYKKNKLLSAKKFEIFYSKFKEFLRKNDLESSVIRNELSEYFAQRLYPKFQKYELALRHIFILALSPLEDENVIKVVKAKTNGKLDLAQIYTISRIENLQISELHTFVFDTNLNPIENIELHFENFQSKSDVELKKLIQSSFRVTIWERHFTKFLPDGYNDILKDNHEKIRTYRNDIMHFHTLSFRRYKKIDSLISEGIDELSALSENMLINWNFDSTRKLINDLSTSELFVSMGKLSKTISDTMKPALEQFYVNNTDINLALKSMVETFKNIQLPKIDPNVFKAFQNMSTSLGRVGLQNPDYDFDDLDINLGDSEE</sequence>
<accession>A0A9X7RZP6</accession>
<organism evidence="1 2">
    <name type="scientific">Streptococcus dysgalactiae subsp. dysgalactiae</name>
    <dbReference type="NCBI Taxonomy" id="99822"/>
    <lineage>
        <taxon>Bacteria</taxon>
        <taxon>Bacillati</taxon>
        <taxon>Bacillota</taxon>
        <taxon>Bacilli</taxon>
        <taxon>Lactobacillales</taxon>
        <taxon>Streptococcaceae</taxon>
        <taxon>Streptococcus</taxon>
    </lineage>
</organism>